<dbReference type="GO" id="GO:0000976">
    <property type="term" value="F:transcription cis-regulatory region binding"/>
    <property type="evidence" value="ECO:0007669"/>
    <property type="project" value="TreeGrafter"/>
</dbReference>
<dbReference type="SUPFAM" id="SSF57701">
    <property type="entry name" value="Zn2/Cys6 DNA-binding domain"/>
    <property type="match status" value="1"/>
</dbReference>
<dbReference type="Pfam" id="PF11951">
    <property type="entry name" value="Fungal_trans_2"/>
    <property type="match status" value="1"/>
</dbReference>
<proteinExistence type="predicted"/>
<evidence type="ECO:0000256" key="1">
    <source>
        <dbReference type="ARBA" id="ARBA00004123"/>
    </source>
</evidence>
<dbReference type="InterPro" id="IPR021858">
    <property type="entry name" value="Fun_TF"/>
</dbReference>
<protein>
    <recommendedName>
        <fullName evidence="4">Zn(2)-C6 fungal-type domain-containing protein</fullName>
    </recommendedName>
</protein>
<dbReference type="CDD" id="cd00067">
    <property type="entry name" value="GAL4"/>
    <property type="match status" value="1"/>
</dbReference>
<sequence length="470" mass="51993">MGKYRSRSGCLTCRARRVKCDEKHPVCNACSKKNRPCQWQPPHARFKEYQPGASSSTSAGGEEEDEGSETEGPEMEYDGDAGLDSVDGVEPFDRGASADDVNDPSSMERVERSSMNEDNQSRPTSPRRRNSRTGHWDSASGVSPSSAQISPGSSFFVLGSRSPAGAVSAGTLRRGRASGSKAAAAHEPIPLTHDEALLVHHYTEHLGRWLDCTDATRQFTLGVPEKVKSCPVLLNAVLSFAARHRRDDNTATIAYQRCINLLIKRLDEDAASHDETLLCAIVILRFYEQLSVPSSTGSDDEQHLAGCSAILRTSQGHHFVDPSAPSLREAAFWVYVRQCLYNVTVNQQPPDVDFSLQLHPAPGTMHDSHPLAHLRLETAWANQMTWNTARVANFCFEGAEPASERTPKLQRWQELCDLVEAWASDRPAGFNPIYEGKAIDDVVFPIIWFTADWHGKTPLVHLVLDAHKYF</sequence>
<evidence type="ECO:0000313" key="6">
    <source>
        <dbReference type="Proteomes" id="UP001140560"/>
    </source>
</evidence>
<evidence type="ECO:0000256" key="2">
    <source>
        <dbReference type="ARBA" id="ARBA00023242"/>
    </source>
</evidence>
<feature type="compositionally biased region" description="Basic and acidic residues" evidence="3">
    <location>
        <begin position="106"/>
        <end position="115"/>
    </location>
</feature>
<dbReference type="InterPro" id="IPR001138">
    <property type="entry name" value="Zn2Cys6_DnaBD"/>
</dbReference>
<dbReference type="OrthoDB" id="4525710at2759"/>
<gene>
    <name evidence="5" type="ORF">N0V83_008304</name>
</gene>
<dbReference type="AlphaFoldDB" id="A0A9W8Y4C7"/>
<comment type="subcellular location">
    <subcellularLocation>
        <location evidence="1">Nucleus</location>
    </subcellularLocation>
</comment>
<accession>A0A9W8Y4C7</accession>
<feature type="compositionally biased region" description="Low complexity" evidence="3">
    <location>
        <begin position="51"/>
        <end position="60"/>
    </location>
</feature>
<keyword evidence="2" id="KW-0539">Nucleus</keyword>
<organism evidence="5 6">
    <name type="scientific">Neocucurbitaria cava</name>
    <dbReference type="NCBI Taxonomy" id="798079"/>
    <lineage>
        <taxon>Eukaryota</taxon>
        <taxon>Fungi</taxon>
        <taxon>Dikarya</taxon>
        <taxon>Ascomycota</taxon>
        <taxon>Pezizomycotina</taxon>
        <taxon>Dothideomycetes</taxon>
        <taxon>Pleosporomycetidae</taxon>
        <taxon>Pleosporales</taxon>
        <taxon>Pleosporineae</taxon>
        <taxon>Cucurbitariaceae</taxon>
        <taxon>Neocucurbitaria</taxon>
    </lineage>
</organism>
<dbReference type="GO" id="GO:0000981">
    <property type="term" value="F:DNA-binding transcription factor activity, RNA polymerase II-specific"/>
    <property type="evidence" value="ECO:0007669"/>
    <property type="project" value="InterPro"/>
</dbReference>
<comment type="caution">
    <text evidence="5">The sequence shown here is derived from an EMBL/GenBank/DDBJ whole genome shotgun (WGS) entry which is preliminary data.</text>
</comment>
<dbReference type="SMART" id="SM00066">
    <property type="entry name" value="GAL4"/>
    <property type="match status" value="1"/>
</dbReference>
<evidence type="ECO:0000313" key="5">
    <source>
        <dbReference type="EMBL" id="KAJ4365684.1"/>
    </source>
</evidence>
<dbReference type="PROSITE" id="PS00463">
    <property type="entry name" value="ZN2_CY6_FUNGAL_1"/>
    <property type="match status" value="1"/>
</dbReference>
<reference evidence="5" key="1">
    <citation type="submission" date="2022-10" db="EMBL/GenBank/DDBJ databases">
        <title>Tapping the CABI collections for fungal endophytes: first genome assemblies for Collariella, Neodidymelliopsis, Ascochyta clinopodiicola, Didymella pomorum, Didymosphaeria variabile, Neocosmospora piperis and Neocucurbitaria cava.</title>
        <authorList>
            <person name="Hill R."/>
        </authorList>
    </citation>
    <scope>NUCLEOTIDE SEQUENCE</scope>
    <source>
        <strain evidence="5">IMI 356814</strain>
    </source>
</reference>
<evidence type="ECO:0000259" key="4">
    <source>
        <dbReference type="PROSITE" id="PS50048"/>
    </source>
</evidence>
<dbReference type="GO" id="GO:0008270">
    <property type="term" value="F:zinc ion binding"/>
    <property type="evidence" value="ECO:0007669"/>
    <property type="project" value="InterPro"/>
</dbReference>
<dbReference type="GO" id="GO:0005634">
    <property type="term" value="C:nucleus"/>
    <property type="evidence" value="ECO:0007669"/>
    <property type="project" value="UniProtKB-SubCell"/>
</dbReference>
<dbReference type="Gene3D" id="4.10.240.10">
    <property type="entry name" value="Zn(2)-C6 fungal-type DNA-binding domain"/>
    <property type="match status" value="1"/>
</dbReference>
<feature type="region of interest" description="Disordered" evidence="3">
    <location>
        <begin position="30"/>
        <end position="148"/>
    </location>
</feature>
<dbReference type="PANTHER" id="PTHR37534">
    <property type="entry name" value="TRANSCRIPTIONAL ACTIVATOR PROTEIN UGA3"/>
    <property type="match status" value="1"/>
</dbReference>
<feature type="domain" description="Zn(2)-C6 fungal-type" evidence="4">
    <location>
        <begin position="9"/>
        <end position="39"/>
    </location>
</feature>
<dbReference type="EMBL" id="JAPEUY010000015">
    <property type="protein sequence ID" value="KAJ4365684.1"/>
    <property type="molecule type" value="Genomic_DNA"/>
</dbReference>
<feature type="compositionally biased region" description="Acidic residues" evidence="3">
    <location>
        <begin position="61"/>
        <end position="81"/>
    </location>
</feature>
<dbReference type="GO" id="GO:0045944">
    <property type="term" value="P:positive regulation of transcription by RNA polymerase II"/>
    <property type="evidence" value="ECO:0007669"/>
    <property type="project" value="TreeGrafter"/>
</dbReference>
<keyword evidence="6" id="KW-1185">Reference proteome</keyword>
<name>A0A9W8Y4C7_9PLEO</name>
<dbReference type="Pfam" id="PF00172">
    <property type="entry name" value="Zn_clus"/>
    <property type="match status" value="1"/>
</dbReference>
<dbReference type="PANTHER" id="PTHR37534:SF25">
    <property type="entry name" value="ZN(II)2CYS6 TRANSCRIPTION FACTOR (EUROFUNG)"/>
    <property type="match status" value="1"/>
</dbReference>
<dbReference type="PROSITE" id="PS50048">
    <property type="entry name" value="ZN2_CY6_FUNGAL_2"/>
    <property type="match status" value="1"/>
</dbReference>
<dbReference type="InterPro" id="IPR036864">
    <property type="entry name" value="Zn2-C6_fun-type_DNA-bd_sf"/>
</dbReference>
<evidence type="ECO:0000256" key="3">
    <source>
        <dbReference type="SAM" id="MobiDB-lite"/>
    </source>
</evidence>
<dbReference type="Proteomes" id="UP001140560">
    <property type="component" value="Unassembled WGS sequence"/>
</dbReference>